<organism evidence="1 2">
    <name type="scientific">Sphingomonas changbaiensis NBRC 104936</name>
    <dbReference type="NCBI Taxonomy" id="1219043"/>
    <lineage>
        <taxon>Bacteria</taxon>
        <taxon>Pseudomonadati</taxon>
        <taxon>Pseudomonadota</taxon>
        <taxon>Alphaproteobacteria</taxon>
        <taxon>Sphingomonadales</taxon>
        <taxon>Sphingomonadaceae</taxon>
        <taxon>Sphingomonas</taxon>
    </lineage>
</organism>
<proteinExistence type="predicted"/>
<dbReference type="SUPFAM" id="SSF56281">
    <property type="entry name" value="Metallo-hydrolase/oxidoreductase"/>
    <property type="match status" value="1"/>
</dbReference>
<dbReference type="PANTHER" id="PTHR46018:SF7">
    <property type="entry name" value="RIBONUCLEASE Z"/>
    <property type="match status" value="1"/>
</dbReference>
<dbReference type="PANTHER" id="PTHR46018">
    <property type="entry name" value="ZINC PHOSPHODIESTERASE ELAC PROTEIN 1"/>
    <property type="match status" value="1"/>
</dbReference>
<dbReference type="AlphaFoldDB" id="A0A0E9MLI8"/>
<dbReference type="RefSeq" id="WP_046346826.1">
    <property type="nucleotide sequence ID" value="NZ_BBWU01000001.1"/>
</dbReference>
<dbReference type="NCBIfam" id="NF002558">
    <property type="entry name" value="PRK02126.1"/>
    <property type="match status" value="1"/>
</dbReference>
<evidence type="ECO:0000313" key="2">
    <source>
        <dbReference type="Proteomes" id="UP000033202"/>
    </source>
</evidence>
<comment type="caution">
    <text evidence="1">The sequence shown here is derived from an EMBL/GenBank/DDBJ whole genome shotgun (WGS) entry which is preliminary data.</text>
</comment>
<dbReference type="GO" id="GO:0042781">
    <property type="term" value="F:3'-tRNA processing endoribonuclease activity"/>
    <property type="evidence" value="ECO:0007669"/>
    <property type="project" value="TreeGrafter"/>
</dbReference>
<reference evidence="1 2" key="1">
    <citation type="submission" date="2015-04" db="EMBL/GenBank/DDBJ databases">
        <title>Whole genome shotgun sequence of Sphingomonas changbaiensis NBRC 104936.</title>
        <authorList>
            <person name="Katano-Makiyama Y."/>
            <person name="Hosoyama A."/>
            <person name="Hashimoto M."/>
            <person name="Noguchi M."/>
            <person name="Tsuchikane K."/>
            <person name="Ohji S."/>
            <person name="Yamazoe A."/>
            <person name="Ichikawa N."/>
            <person name="Kimura A."/>
            <person name="Fujita N."/>
        </authorList>
    </citation>
    <scope>NUCLEOTIDE SEQUENCE [LARGE SCALE GENOMIC DNA]</scope>
    <source>
        <strain evidence="1 2">NBRC 104936</strain>
    </source>
</reference>
<dbReference type="STRING" id="1219043.SCH01S_01_01530"/>
<dbReference type="InterPro" id="IPR036866">
    <property type="entry name" value="RibonucZ/Hydroxyglut_hydro"/>
</dbReference>
<gene>
    <name evidence="1" type="ORF">SCH01S_01_01530</name>
</gene>
<name>A0A0E9MLI8_9SPHN</name>
<evidence type="ECO:0000313" key="1">
    <source>
        <dbReference type="EMBL" id="GAO37990.1"/>
    </source>
</evidence>
<dbReference type="Proteomes" id="UP000033202">
    <property type="component" value="Unassembled WGS sequence"/>
</dbReference>
<keyword evidence="2" id="KW-1185">Reference proteome</keyword>
<dbReference type="OrthoDB" id="9803916at2"/>
<dbReference type="EMBL" id="BBWU01000001">
    <property type="protein sequence ID" value="GAO37990.1"/>
    <property type="molecule type" value="Genomic_DNA"/>
</dbReference>
<accession>A0A0E9MLI8</accession>
<dbReference type="Gene3D" id="3.60.15.10">
    <property type="entry name" value="Ribonuclease Z/Hydroxyacylglutathione hydrolase-like"/>
    <property type="match status" value="1"/>
</dbReference>
<sequence length="324" mass="35792">MRPTLHPRLANGRFGDPALFVEMLHRREAVLFDLGDLASLSARDLLHVETVCISHMHIDHFIGFDALLRVNVGREKRIRMIGPDGLIDAVGHKLRGYTWDLVNKYAEELCFDVWETGGAAARFRFKTGFAREPLDQPFAIPGMTLDWAVLEHHGPSVGYALAEPLHVNVWRNRLEERGLAPGQWLQTLKGAVRDGCADDARLPVPGGEAPLRELRDLVSVEPGQKLAYATDVADTPANRAAIADLARGADLFFLEARFAAADFALARDRAHLTTRAAGEIARAAGVRRLESFHFSPRYDGAEQAMLAEVNAAFRVAPPDRPRIG</sequence>
<protein>
    <submittedName>
        <fullName evidence="1">Putative ribonuclease</fullName>
    </submittedName>
</protein>